<feature type="domain" description="MYND-type" evidence="5">
    <location>
        <begin position="190"/>
        <end position="232"/>
    </location>
</feature>
<dbReference type="Gene3D" id="6.10.140.2220">
    <property type="match status" value="1"/>
</dbReference>
<dbReference type="Pfam" id="PF01753">
    <property type="entry name" value="zf-MYND"/>
    <property type="match status" value="1"/>
</dbReference>
<dbReference type="AlphaFoldDB" id="A0A816BLF9"/>
<proteinExistence type="predicted"/>
<dbReference type="EMBL" id="CAJNOW010012553">
    <property type="protein sequence ID" value="CAF1611402.1"/>
    <property type="molecule type" value="Genomic_DNA"/>
</dbReference>
<evidence type="ECO:0000256" key="2">
    <source>
        <dbReference type="ARBA" id="ARBA00022771"/>
    </source>
</evidence>
<keyword evidence="2 4" id="KW-0863">Zinc-finger</keyword>
<dbReference type="EMBL" id="CAJOBJ010038655">
    <property type="protein sequence ID" value="CAF4314244.1"/>
    <property type="molecule type" value="Genomic_DNA"/>
</dbReference>
<name>A0A816BLF9_9BILA</name>
<gene>
    <name evidence="7" type="ORF">GIL414_LOCUS26422</name>
    <name evidence="6" type="ORF">KQP761_LOCUS23407</name>
</gene>
<dbReference type="PROSITE" id="PS50865">
    <property type="entry name" value="ZF_MYND_2"/>
    <property type="match status" value="1"/>
</dbReference>
<evidence type="ECO:0000313" key="8">
    <source>
        <dbReference type="Proteomes" id="UP000663834"/>
    </source>
</evidence>
<evidence type="ECO:0000313" key="7">
    <source>
        <dbReference type="EMBL" id="CAF4314244.1"/>
    </source>
</evidence>
<dbReference type="GO" id="GO:0008270">
    <property type="term" value="F:zinc ion binding"/>
    <property type="evidence" value="ECO:0007669"/>
    <property type="project" value="UniProtKB-KW"/>
</dbReference>
<dbReference type="InterPro" id="IPR002893">
    <property type="entry name" value="Znf_MYND"/>
</dbReference>
<sequence length="275" mass="31727">MIRKRSSTAGNVVFTNRELVPSLLNLPDEDCPDSHYYRPTAFGPKWVPVRPCFFLGEITGARNAENTCLRHRIYVTDIEGRQQINLDSYTDRPPFDYAKIKPSHTICIRFGVKHHFLDGTLSIRVERFREIYVYSNPLTTLLTTVSDEIKINIPIHLGDKPCKAEILAYLLHGKGNKIPYEPPPPPPRHCWQCKIIENDEHKMNMCAQCKSANYCRKECQAEYWKNSHKHTCKCLIVYKNMINGTKIVLDNMGKCLDAFVSTTDEDESDEKETNF</sequence>
<reference evidence="6" key="1">
    <citation type="submission" date="2021-02" db="EMBL/GenBank/DDBJ databases">
        <authorList>
            <person name="Nowell W R."/>
        </authorList>
    </citation>
    <scope>NUCLEOTIDE SEQUENCE</scope>
</reference>
<evidence type="ECO:0000259" key="5">
    <source>
        <dbReference type="PROSITE" id="PS50865"/>
    </source>
</evidence>
<keyword evidence="1" id="KW-0479">Metal-binding</keyword>
<comment type="caution">
    <text evidence="6">The sequence shown here is derived from an EMBL/GenBank/DDBJ whole genome shotgun (WGS) entry which is preliminary data.</text>
</comment>
<evidence type="ECO:0000256" key="4">
    <source>
        <dbReference type="PROSITE-ProRule" id="PRU00134"/>
    </source>
</evidence>
<evidence type="ECO:0000256" key="1">
    <source>
        <dbReference type="ARBA" id="ARBA00022723"/>
    </source>
</evidence>
<evidence type="ECO:0000313" key="6">
    <source>
        <dbReference type="EMBL" id="CAF1611402.1"/>
    </source>
</evidence>
<accession>A0A816BLF9</accession>
<keyword evidence="3" id="KW-0862">Zinc</keyword>
<dbReference type="SUPFAM" id="SSF144232">
    <property type="entry name" value="HIT/MYND zinc finger-like"/>
    <property type="match status" value="1"/>
</dbReference>
<dbReference type="Proteomes" id="UP000663834">
    <property type="component" value="Unassembled WGS sequence"/>
</dbReference>
<organism evidence="6 8">
    <name type="scientific">Rotaria magnacalcarata</name>
    <dbReference type="NCBI Taxonomy" id="392030"/>
    <lineage>
        <taxon>Eukaryota</taxon>
        <taxon>Metazoa</taxon>
        <taxon>Spiralia</taxon>
        <taxon>Gnathifera</taxon>
        <taxon>Rotifera</taxon>
        <taxon>Eurotatoria</taxon>
        <taxon>Bdelloidea</taxon>
        <taxon>Philodinida</taxon>
        <taxon>Philodinidae</taxon>
        <taxon>Rotaria</taxon>
    </lineage>
</organism>
<protein>
    <recommendedName>
        <fullName evidence="5">MYND-type domain-containing protein</fullName>
    </recommendedName>
</protein>
<dbReference type="Proteomes" id="UP000681720">
    <property type="component" value="Unassembled WGS sequence"/>
</dbReference>
<dbReference type="OrthoDB" id="432970at2759"/>
<evidence type="ECO:0000256" key="3">
    <source>
        <dbReference type="ARBA" id="ARBA00022833"/>
    </source>
</evidence>